<dbReference type="Gene3D" id="2.120.10.30">
    <property type="entry name" value="TolB, C-terminal domain"/>
    <property type="match status" value="1"/>
</dbReference>
<dbReference type="PANTHER" id="PTHR47572">
    <property type="entry name" value="LIPOPROTEIN-RELATED"/>
    <property type="match status" value="1"/>
</dbReference>
<dbReference type="InterPro" id="IPR011042">
    <property type="entry name" value="6-blade_b-propeller_TolB-like"/>
</dbReference>
<dbReference type="PROSITE" id="PS51257">
    <property type="entry name" value="PROKAR_LIPOPROTEIN"/>
    <property type="match status" value="1"/>
</dbReference>
<dbReference type="PANTHER" id="PTHR47572:SF4">
    <property type="entry name" value="LACTONASE DRP35"/>
    <property type="match status" value="1"/>
</dbReference>
<dbReference type="InterPro" id="IPR051262">
    <property type="entry name" value="SMP-30/CGR1_Lactonase"/>
</dbReference>
<evidence type="ECO:0000313" key="2">
    <source>
        <dbReference type="EMBL" id="SVC16608.1"/>
    </source>
</evidence>
<gene>
    <name evidence="2" type="ORF">METZ01_LOCUS269462</name>
</gene>
<reference evidence="2" key="1">
    <citation type="submission" date="2018-05" db="EMBL/GenBank/DDBJ databases">
        <authorList>
            <person name="Lanie J.A."/>
            <person name="Ng W.-L."/>
            <person name="Kazmierczak K.M."/>
            <person name="Andrzejewski T.M."/>
            <person name="Davidsen T.M."/>
            <person name="Wayne K.J."/>
            <person name="Tettelin H."/>
            <person name="Glass J.I."/>
            <person name="Rusch D."/>
            <person name="Podicherti R."/>
            <person name="Tsui H.-C.T."/>
            <person name="Winkler M.E."/>
        </authorList>
    </citation>
    <scope>NUCLEOTIDE SEQUENCE</scope>
</reference>
<dbReference type="SUPFAM" id="SSF63829">
    <property type="entry name" value="Calcium-dependent phosphotriesterase"/>
    <property type="match status" value="1"/>
</dbReference>
<feature type="region of interest" description="Disordered" evidence="1">
    <location>
        <begin position="26"/>
        <end position="45"/>
    </location>
</feature>
<feature type="non-terminal residue" evidence="2">
    <location>
        <position position="118"/>
    </location>
</feature>
<dbReference type="AlphaFoldDB" id="A0A382JXH3"/>
<accession>A0A382JXH3</accession>
<name>A0A382JXH3_9ZZZZ</name>
<dbReference type="EMBL" id="UINC01076954">
    <property type="protein sequence ID" value="SVC16608.1"/>
    <property type="molecule type" value="Genomic_DNA"/>
</dbReference>
<evidence type="ECO:0008006" key="3">
    <source>
        <dbReference type="Google" id="ProtNLM"/>
    </source>
</evidence>
<organism evidence="2">
    <name type="scientific">marine metagenome</name>
    <dbReference type="NCBI Taxonomy" id="408172"/>
    <lineage>
        <taxon>unclassified sequences</taxon>
        <taxon>metagenomes</taxon>
        <taxon>ecological metagenomes</taxon>
    </lineage>
</organism>
<proteinExistence type="predicted"/>
<protein>
    <recommendedName>
        <fullName evidence="3">SMP-30/Gluconolactonase/LRE-like region domain-containing protein</fullName>
    </recommendedName>
</protein>
<feature type="compositionally biased region" description="Polar residues" evidence="1">
    <location>
        <begin position="26"/>
        <end position="38"/>
    </location>
</feature>
<evidence type="ECO:0000256" key="1">
    <source>
        <dbReference type="SAM" id="MobiDB-lite"/>
    </source>
</evidence>
<sequence>MSMKLYFLLILAFGTFIFSACETPNTGSKRGTNGTPPTLNGKEYPTLGEVERLDPALNRLIAPGAKIEQLADGFDWAEGPVWVKYGQFVLFSDIPPNKIYKWSESRGLQEFLHPSGYT</sequence>